<gene>
    <name evidence="9" type="ORF">IAB06_06725</name>
</gene>
<accession>A0A9D1MQ68</accession>
<evidence type="ECO:0000256" key="6">
    <source>
        <dbReference type="ARBA" id="ARBA00022801"/>
    </source>
</evidence>
<protein>
    <recommendedName>
        <fullName evidence="3">Ribonuclease</fullName>
    </recommendedName>
</protein>
<feature type="compositionally biased region" description="Polar residues" evidence="7">
    <location>
        <begin position="30"/>
        <end position="43"/>
    </location>
</feature>
<evidence type="ECO:0000256" key="1">
    <source>
        <dbReference type="ARBA" id="ARBA00004613"/>
    </source>
</evidence>
<evidence type="ECO:0000256" key="5">
    <source>
        <dbReference type="ARBA" id="ARBA00022722"/>
    </source>
</evidence>
<dbReference type="SUPFAM" id="SSF53933">
    <property type="entry name" value="Microbial ribonucleases"/>
    <property type="match status" value="1"/>
</dbReference>
<dbReference type="PROSITE" id="PS51257">
    <property type="entry name" value="PROKAR_LIPOPROTEIN"/>
    <property type="match status" value="1"/>
</dbReference>
<keyword evidence="5" id="KW-0540">Nuclease</keyword>
<reference evidence="9" key="2">
    <citation type="journal article" date="2021" name="PeerJ">
        <title>Extensive microbial diversity within the chicken gut microbiome revealed by metagenomics and culture.</title>
        <authorList>
            <person name="Gilroy R."/>
            <person name="Ravi A."/>
            <person name="Getino M."/>
            <person name="Pursley I."/>
            <person name="Horton D.L."/>
            <person name="Alikhan N.F."/>
            <person name="Baker D."/>
            <person name="Gharbi K."/>
            <person name="Hall N."/>
            <person name="Watson M."/>
            <person name="Adriaenssens E.M."/>
            <person name="Foster-Nyarko E."/>
            <person name="Jarju S."/>
            <person name="Secka A."/>
            <person name="Antonio M."/>
            <person name="Oren A."/>
            <person name="Chaudhuri R.R."/>
            <person name="La Ragione R."/>
            <person name="Hildebrand F."/>
            <person name="Pallen M.J."/>
        </authorList>
    </citation>
    <scope>NUCLEOTIDE SEQUENCE</scope>
    <source>
        <strain evidence="9">CHK160-1198</strain>
    </source>
</reference>
<dbReference type="AlphaFoldDB" id="A0A9D1MQ68"/>
<comment type="subcellular location">
    <subcellularLocation>
        <location evidence="1">Secreted</location>
    </subcellularLocation>
</comment>
<dbReference type="InterPro" id="IPR001887">
    <property type="entry name" value="Barnase"/>
</dbReference>
<evidence type="ECO:0000256" key="7">
    <source>
        <dbReference type="SAM" id="MobiDB-lite"/>
    </source>
</evidence>
<evidence type="ECO:0000256" key="3">
    <source>
        <dbReference type="ARBA" id="ARBA00022214"/>
    </source>
</evidence>
<dbReference type="Pfam" id="PF00545">
    <property type="entry name" value="Ribonuclease"/>
    <property type="match status" value="1"/>
</dbReference>
<dbReference type="GO" id="GO:0004521">
    <property type="term" value="F:RNA endonuclease activity"/>
    <property type="evidence" value="ECO:0007669"/>
    <property type="project" value="InterPro"/>
</dbReference>
<evidence type="ECO:0000256" key="2">
    <source>
        <dbReference type="ARBA" id="ARBA00009006"/>
    </source>
</evidence>
<keyword evidence="6" id="KW-0378">Hydrolase</keyword>
<proteinExistence type="inferred from homology"/>
<evidence type="ECO:0000313" key="9">
    <source>
        <dbReference type="EMBL" id="HIU64708.1"/>
    </source>
</evidence>
<comment type="similarity">
    <text evidence="2">Belongs to the ribonuclease N1/T1 family.</text>
</comment>
<reference evidence="9" key="1">
    <citation type="submission" date="2020-10" db="EMBL/GenBank/DDBJ databases">
        <authorList>
            <person name="Gilroy R."/>
        </authorList>
    </citation>
    <scope>NUCLEOTIDE SEQUENCE</scope>
    <source>
        <strain evidence="9">CHK160-1198</strain>
    </source>
</reference>
<dbReference type="Gene3D" id="3.10.450.30">
    <property type="entry name" value="Microbial ribonucleases"/>
    <property type="match status" value="1"/>
</dbReference>
<evidence type="ECO:0000313" key="10">
    <source>
        <dbReference type="Proteomes" id="UP000824099"/>
    </source>
</evidence>
<keyword evidence="4" id="KW-0964">Secreted</keyword>
<dbReference type="EMBL" id="DVNI01000112">
    <property type="protein sequence ID" value="HIU64708.1"/>
    <property type="molecule type" value="Genomic_DNA"/>
</dbReference>
<dbReference type="Proteomes" id="UP000824099">
    <property type="component" value="Unassembled WGS sequence"/>
</dbReference>
<sequence length="179" mass="19928">MRVQKIMSLLLTLLCAVFLLVGCAKNTEQNQTQHGKVHTTNESIALPSAKEQAKAESYSKTLDKKGSYTTKDEVALYLHTYNKLPENFIKKAEAQALGWTGGSLKKYAPGKAIGGDRFGNFEGVLPKKQGRIYYECDIDTLKASARGAKRIVFSNDGLIYYTDNHYASFTLLYGDEKNE</sequence>
<dbReference type="GO" id="GO:0016787">
    <property type="term" value="F:hydrolase activity"/>
    <property type="evidence" value="ECO:0007669"/>
    <property type="project" value="UniProtKB-KW"/>
</dbReference>
<name>A0A9D1MQ68_9FIRM</name>
<comment type="caution">
    <text evidence="9">The sequence shown here is derived from an EMBL/GenBank/DDBJ whole genome shotgun (WGS) entry which is preliminary data.</text>
</comment>
<keyword evidence="8" id="KW-0732">Signal</keyword>
<organism evidence="9 10">
    <name type="scientific">Candidatus Avacidaminococcus intestinavium</name>
    <dbReference type="NCBI Taxonomy" id="2840684"/>
    <lineage>
        <taxon>Bacteria</taxon>
        <taxon>Bacillati</taxon>
        <taxon>Bacillota</taxon>
        <taxon>Negativicutes</taxon>
        <taxon>Acidaminococcales</taxon>
        <taxon>Acidaminococcaceae</taxon>
        <taxon>Acidaminococcaceae incertae sedis</taxon>
        <taxon>Candidatus Avacidaminococcus</taxon>
    </lineage>
</organism>
<dbReference type="GO" id="GO:0005576">
    <property type="term" value="C:extracellular region"/>
    <property type="evidence" value="ECO:0007669"/>
    <property type="project" value="UniProtKB-SubCell"/>
</dbReference>
<feature type="signal peptide" evidence="8">
    <location>
        <begin position="1"/>
        <end position="26"/>
    </location>
</feature>
<dbReference type="GO" id="GO:0003723">
    <property type="term" value="F:RNA binding"/>
    <property type="evidence" value="ECO:0007669"/>
    <property type="project" value="InterPro"/>
</dbReference>
<dbReference type="InterPro" id="IPR016191">
    <property type="entry name" value="Ribonuclease/ribotoxin"/>
</dbReference>
<evidence type="ECO:0000256" key="8">
    <source>
        <dbReference type="SAM" id="SignalP"/>
    </source>
</evidence>
<evidence type="ECO:0000256" key="4">
    <source>
        <dbReference type="ARBA" id="ARBA00022525"/>
    </source>
</evidence>
<feature type="chain" id="PRO_5038803102" description="Ribonuclease" evidence="8">
    <location>
        <begin position="27"/>
        <end position="179"/>
    </location>
</feature>
<dbReference type="InterPro" id="IPR000026">
    <property type="entry name" value="N1-like"/>
</dbReference>
<dbReference type="PRINTS" id="PR00117">
    <property type="entry name" value="BARNASE"/>
</dbReference>
<feature type="region of interest" description="Disordered" evidence="7">
    <location>
        <begin position="30"/>
        <end position="52"/>
    </location>
</feature>